<keyword evidence="1" id="KW-0812">Transmembrane</keyword>
<dbReference type="EMBL" id="LQPN01000039">
    <property type="protein sequence ID" value="ORW48761.1"/>
    <property type="molecule type" value="Genomic_DNA"/>
</dbReference>
<dbReference type="InterPro" id="IPR009339">
    <property type="entry name" value="DUF998"/>
</dbReference>
<dbReference type="Proteomes" id="UP000193285">
    <property type="component" value="Unassembled WGS sequence"/>
</dbReference>
<dbReference type="RefSeq" id="WP_158089797.1">
    <property type="nucleotide sequence ID" value="NZ_JACKVQ010000004.1"/>
</dbReference>
<evidence type="ECO:0008006" key="4">
    <source>
        <dbReference type="Google" id="ProtNLM"/>
    </source>
</evidence>
<feature type="transmembrane region" description="Helical" evidence="1">
    <location>
        <begin position="43"/>
        <end position="61"/>
    </location>
</feature>
<feature type="transmembrane region" description="Helical" evidence="1">
    <location>
        <begin position="94"/>
        <end position="116"/>
    </location>
</feature>
<name>A0A1X2AD03_9MYCO</name>
<keyword evidence="1" id="KW-1133">Transmembrane helix</keyword>
<proteinExistence type="predicted"/>
<dbReference type="AlphaFoldDB" id="A0A1X2AD03"/>
<evidence type="ECO:0000313" key="3">
    <source>
        <dbReference type="Proteomes" id="UP000193285"/>
    </source>
</evidence>
<evidence type="ECO:0000313" key="2">
    <source>
        <dbReference type="EMBL" id="ORW48761.1"/>
    </source>
</evidence>
<accession>A0A1X2AD03</accession>
<feature type="transmembrane region" description="Helical" evidence="1">
    <location>
        <begin position="68"/>
        <end position="88"/>
    </location>
</feature>
<reference evidence="2 3" key="1">
    <citation type="journal article" date="2015" name="Emerg. Microbes Infect.">
        <title>Characterization of 17 strains belonging to the Mycobacterium simiae complex and description of Mycobacterium paraense sp. nov.</title>
        <authorList>
            <person name="Fusco da Costa A.R."/>
            <person name="Fedrizzi T."/>
            <person name="Lopes M.L."/>
            <person name="Pecorari M."/>
            <person name="Oliveira da Costa W.L."/>
            <person name="Giacobazzi E."/>
            <person name="da Costa Bahia J.R."/>
            <person name="De Sanctis V."/>
            <person name="Batista Lima K.V."/>
            <person name="Bertorelli R."/>
            <person name="Grottola A."/>
            <person name="Fabio A."/>
            <person name="Mariottini A."/>
            <person name="Ferretti P."/>
            <person name="Di Leva F."/>
            <person name="Fregni Serpini G."/>
            <person name="Tagliazucchi S."/>
            <person name="Rumpianesi F."/>
            <person name="Jousson O."/>
            <person name="Segata N."/>
            <person name="Tortoli E."/>
        </authorList>
    </citation>
    <scope>NUCLEOTIDE SEQUENCE [LARGE SCALE GENOMIC DNA]</scope>
    <source>
        <strain evidence="2 3">IEC33</strain>
    </source>
</reference>
<feature type="transmembrane region" description="Helical" evidence="1">
    <location>
        <begin position="159"/>
        <end position="177"/>
    </location>
</feature>
<dbReference type="Pfam" id="PF06197">
    <property type="entry name" value="DUF998"/>
    <property type="match status" value="1"/>
</dbReference>
<comment type="caution">
    <text evidence="2">The sequence shown here is derived from an EMBL/GenBank/DDBJ whole genome shotgun (WGS) entry which is preliminary data.</text>
</comment>
<evidence type="ECO:0000256" key="1">
    <source>
        <dbReference type="SAM" id="Phobius"/>
    </source>
</evidence>
<keyword evidence="1" id="KW-0472">Membrane</keyword>
<gene>
    <name evidence="2" type="ORF">AWB90_11060</name>
</gene>
<protein>
    <recommendedName>
        <fullName evidence="4">DUF998 domain-containing protein</fullName>
    </recommendedName>
</protein>
<feature type="transmembrane region" description="Helical" evidence="1">
    <location>
        <begin position="128"/>
        <end position="147"/>
    </location>
</feature>
<organism evidence="2 3">
    <name type="scientific">Mycobacterium paraense</name>
    <dbReference type="NCBI Taxonomy" id="767916"/>
    <lineage>
        <taxon>Bacteria</taxon>
        <taxon>Bacillati</taxon>
        <taxon>Actinomycetota</taxon>
        <taxon>Actinomycetes</taxon>
        <taxon>Mycobacteriales</taxon>
        <taxon>Mycobacteriaceae</taxon>
        <taxon>Mycobacterium</taxon>
        <taxon>Mycobacterium simiae complex</taxon>
    </lineage>
</organism>
<sequence>MSAASAPIVLLGSASIARSVRIESYDPISQTLSTLAADGRGEWIMTAGLAISAGCQIVTAVGLRVLPLLPRIALALAGCCGLAVAALPDRLGTATAHVAATGLAATLLAIWPLLMVPTIRPISWTRRVRRSVFVSAVLVGMLLWMGYDAWRGIQLGLSERAAATAEMLWPLIVVVSARRRLRRQTRSGATVSADHN</sequence>